<dbReference type="InterPro" id="IPR038071">
    <property type="entry name" value="UROD/MetE-like_sf"/>
</dbReference>
<dbReference type="GO" id="GO:0004853">
    <property type="term" value="F:uroporphyrinogen decarboxylase activity"/>
    <property type="evidence" value="ECO:0007669"/>
    <property type="project" value="InterPro"/>
</dbReference>
<dbReference type="GO" id="GO:0006779">
    <property type="term" value="P:porphyrin-containing compound biosynthetic process"/>
    <property type="evidence" value="ECO:0007669"/>
    <property type="project" value="InterPro"/>
</dbReference>
<dbReference type="InterPro" id="IPR000257">
    <property type="entry name" value="Uroporphyrinogen_deCOase"/>
</dbReference>
<dbReference type="PANTHER" id="PTHR47099:SF1">
    <property type="entry name" value="METHYLCOBAMIDE:COM METHYLTRANSFERASE MTBA"/>
    <property type="match status" value="1"/>
</dbReference>
<accession>A0A1F6CML7</accession>
<organism evidence="2 3">
    <name type="scientific">Handelsmanbacteria sp. (strain RIFCSPLOWO2_12_FULL_64_10)</name>
    <dbReference type="NCBI Taxonomy" id="1817868"/>
    <lineage>
        <taxon>Bacteria</taxon>
        <taxon>Candidatus Handelsmaniibacteriota</taxon>
    </lineage>
</organism>
<dbReference type="Pfam" id="PF01208">
    <property type="entry name" value="URO-D"/>
    <property type="match status" value="1"/>
</dbReference>
<name>A0A1F6CML7_HANXR</name>
<dbReference type="Proteomes" id="UP000178606">
    <property type="component" value="Unassembled WGS sequence"/>
</dbReference>
<sequence>MPKETMTPRERWLAVVRRERPDRIPMHYRATGEATQKLLSYLGCRSAEEMFDRLHIDRNAGVGPRYVGPPIPPGEDMYGRRYQEVPYEGGVYRECAYHPLAGYETVGEIERNTSWPTPDWFDYSGIPGQVEGAEDRVISGGGSEPFLLYKDLRGEEQAFMDLLLHPDIVHYCLERLYGFCYENARRIYEQIPGKVMVTSVAEDMGAQDRLLYSREHLQVFFFPHMKRMIDLAHQAGAYVNTHSDGAIGEILPDLIEMGVDIINPVQWRCKGMDRERLKRDFGERLIFEGGVDNQYTLPFGTTEEVRQEVRDNFRILGAGGGYILGPCHNIQAVGPPENVVAMYETGYEEGWM</sequence>
<dbReference type="AlphaFoldDB" id="A0A1F6CML7"/>
<evidence type="ECO:0000313" key="2">
    <source>
        <dbReference type="EMBL" id="OGG50102.1"/>
    </source>
</evidence>
<feature type="domain" description="Uroporphyrinogen decarboxylase (URO-D)" evidence="1">
    <location>
        <begin position="145"/>
        <end position="345"/>
    </location>
</feature>
<reference evidence="2 3" key="1">
    <citation type="journal article" date="2016" name="Nat. Commun.">
        <title>Thousands of microbial genomes shed light on interconnected biogeochemical processes in an aquifer system.</title>
        <authorList>
            <person name="Anantharaman K."/>
            <person name="Brown C.T."/>
            <person name="Hug L.A."/>
            <person name="Sharon I."/>
            <person name="Castelle C.J."/>
            <person name="Probst A.J."/>
            <person name="Thomas B.C."/>
            <person name="Singh A."/>
            <person name="Wilkins M.J."/>
            <person name="Karaoz U."/>
            <person name="Brodie E.L."/>
            <person name="Williams K.H."/>
            <person name="Hubbard S.S."/>
            <person name="Banfield J.F."/>
        </authorList>
    </citation>
    <scope>NUCLEOTIDE SEQUENCE [LARGE SCALE GENOMIC DNA]</scope>
    <source>
        <strain evidence="3">RIFCSPLOWO2_12_FULL_64_10</strain>
    </source>
</reference>
<proteinExistence type="predicted"/>
<evidence type="ECO:0000259" key="1">
    <source>
        <dbReference type="Pfam" id="PF01208"/>
    </source>
</evidence>
<dbReference type="SUPFAM" id="SSF51726">
    <property type="entry name" value="UROD/MetE-like"/>
    <property type="match status" value="1"/>
</dbReference>
<gene>
    <name evidence="2" type="ORF">A3F84_02640</name>
</gene>
<evidence type="ECO:0000313" key="3">
    <source>
        <dbReference type="Proteomes" id="UP000178606"/>
    </source>
</evidence>
<dbReference type="InterPro" id="IPR052024">
    <property type="entry name" value="Methanogen_methyltrans"/>
</dbReference>
<dbReference type="Gene3D" id="3.20.20.210">
    <property type="match status" value="1"/>
</dbReference>
<protein>
    <submittedName>
        <fullName evidence="2">Uroporphyrinogen-III decarboxylase-like protein</fullName>
    </submittedName>
</protein>
<dbReference type="EMBL" id="MFKF01000214">
    <property type="protein sequence ID" value="OGG50102.1"/>
    <property type="molecule type" value="Genomic_DNA"/>
</dbReference>
<comment type="caution">
    <text evidence="2">The sequence shown here is derived from an EMBL/GenBank/DDBJ whole genome shotgun (WGS) entry which is preliminary data.</text>
</comment>
<dbReference type="PANTHER" id="PTHR47099">
    <property type="entry name" value="METHYLCOBAMIDE:COM METHYLTRANSFERASE MTBA"/>
    <property type="match status" value="1"/>
</dbReference>